<feature type="compositionally biased region" description="Basic and acidic residues" evidence="1">
    <location>
        <begin position="77"/>
        <end position="88"/>
    </location>
</feature>
<feature type="compositionally biased region" description="Pro residues" evidence="1">
    <location>
        <begin position="352"/>
        <end position="366"/>
    </location>
</feature>
<comment type="caution">
    <text evidence="3">The sequence shown here is derived from an EMBL/GenBank/DDBJ whole genome shotgun (WGS) entry which is preliminary data.</text>
</comment>
<dbReference type="EMBL" id="JAULSY010000049">
    <property type="protein sequence ID" value="KAK0668899.1"/>
    <property type="molecule type" value="Genomic_DNA"/>
</dbReference>
<feature type="compositionally biased region" description="Low complexity" evidence="1">
    <location>
        <begin position="444"/>
        <end position="453"/>
    </location>
</feature>
<accession>A0AA40DA77</accession>
<feature type="region of interest" description="Disordered" evidence="1">
    <location>
        <begin position="74"/>
        <end position="101"/>
    </location>
</feature>
<reference evidence="3" key="1">
    <citation type="submission" date="2023-06" db="EMBL/GenBank/DDBJ databases">
        <title>Genome-scale phylogeny and comparative genomics of the fungal order Sordariales.</title>
        <authorList>
            <consortium name="Lawrence Berkeley National Laboratory"/>
            <person name="Hensen N."/>
            <person name="Bonometti L."/>
            <person name="Westerberg I."/>
            <person name="Brannstrom I.O."/>
            <person name="Guillou S."/>
            <person name="Cros-Aarteil S."/>
            <person name="Calhoun S."/>
            <person name="Haridas S."/>
            <person name="Kuo A."/>
            <person name="Mondo S."/>
            <person name="Pangilinan J."/>
            <person name="Riley R."/>
            <person name="Labutti K."/>
            <person name="Andreopoulos B."/>
            <person name="Lipzen A."/>
            <person name="Chen C."/>
            <person name="Yanf M."/>
            <person name="Daum C."/>
            <person name="Ng V."/>
            <person name="Clum A."/>
            <person name="Steindorff A."/>
            <person name="Ohm R."/>
            <person name="Martin F."/>
            <person name="Silar P."/>
            <person name="Natvig D."/>
            <person name="Lalanne C."/>
            <person name="Gautier V."/>
            <person name="Ament-Velasquez S.L."/>
            <person name="Kruys A."/>
            <person name="Hutchinson M.I."/>
            <person name="Powell A.J."/>
            <person name="Barry K."/>
            <person name="Miller A.N."/>
            <person name="Grigoriev I.V."/>
            <person name="Debuchy R."/>
            <person name="Gladieux P."/>
            <person name="Thoren M.H."/>
            <person name="Johannesson H."/>
        </authorList>
    </citation>
    <scope>NUCLEOTIDE SEQUENCE</scope>
    <source>
        <strain evidence="3">CBS 307.81</strain>
    </source>
</reference>
<evidence type="ECO:0000256" key="1">
    <source>
        <dbReference type="SAM" id="MobiDB-lite"/>
    </source>
</evidence>
<evidence type="ECO:0000256" key="2">
    <source>
        <dbReference type="SAM" id="Phobius"/>
    </source>
</evidence>
<feature type="compositionally biased region" description="Low complexity" evidence="1">
    <location>
        <begin position="781"/>
        <end position="796"/>
    </location>
</feature>
<keyword evidence="2" id="KW-0472">Membrane</keyword>
<name>A0AA40DA77_9PEZI</name>
<sequence>MSSNPETPHTGSGSASQSLPPSSINPITSPTGQVVIILISTISAGVALALLLLYLRKRKRSAQRRLTARLSGMPEIRAGDSTETERSHIASTTNGPERNRLQKWGSKEGFEVVEISALSLASMAVDGGGDGEQKRHRSLPVLWGGRRGRGMLRRLTEEEEGQLRQEGEGEVGNKGLGRSQSCAWPASETKKLERAFSNRSKPNWVDSDLLHGPVASTVPVVEMPKRSFFRGGSLKERGERGSWPMRELGQGGGLSRAHHTVHGYPSASNSAAAKAWGQQQEEKEREIGLGSDKIKGYGCLRLGPGFAGGGRVLPDPPRAVVPGKTGEMVRSNTVGAKVGSCGQQGPQVQPRVVPPPPPHRSLPQTPPRAVARGRSRTQSTDSTLSEILKSTEKRLRAGSVNGGIGRGRHMRMGSLNARTMSMAGESQECLLPKKGMGHKRQESEVSAVSESDSLAGEESPIENPAGLTSPSRSALVQKTGQEQAQKAERQVEMVMQSPRSSISSSLSTVFSEDEMPDEVKKAIMPLDGFVVAPQPAASVRAPAMNDPFITAPVPLPLSINRYSPSTTSVGLRQQPKTQGLFRESLERSTIQRRMTIGNPTQDLILAPGPSVTPGSTLIQQQDDIPRMPAGPLFLRLTKTSTLSTIPILPPPAAPGPVFTQHQQRRKTLSPVKTVSFADELHQVHNVPRHSPTVCPPSPTRPSKKPGIKMSPSQHQLQLSLARNGNRDSICSTYSVENAPVSVLKKSATAAELNNANFFANSLLFPDPLNLNASKSTPSMAVPPAADSDVDASPPSSDSEDEDDIPLANTVASLRRMNSQMSTSSVISLHNENPKRFSGNLQNFQKRKSIGARNYLSLGANVNTAQRRKRSQSVANGGGGVVSHGRSNSQPALPQHRRQGSRVVSGNAVGILNTSVSQASLGSPRVSREIIPLAYPVDKRQSGWEWGGNVGAGNLSPPHKRRKPGSVHERRQSLLRMSVLETVADSSPGVVAGGSNNKENSEEGFKLPVREEFTFHSGYAGLGGSMSLGQFGTPSRGNRSPGRNSVESLGLYDRQGFLITSPVRGGAANNGTPLRGLMVQQDRLQSSPSRLRV</sequence>
<feature type="region of interest" description="Disordered" evidence="1">
    <location>
        <begin position="774"/>
        <end position="804"/>
    </location>
</feature>
<feature type="compositionally biased region" description="Polar residues" evidence="1">
    <location>
        <begin position="1"/>
        <end position="10"/>
    </location>
</feature>
<keyword evidence="2" id="KW-0812">Transmembrane</keyword>
<feature type="region of interest" description="Disordered" evidence="1">
    <location>
        <begin position="338"/>
        <end position="384"/>
    </location>
</feature>
<feature type="region of interest" description="Disordered" evidence="1">
    <location>
        <begin position="863"/>
        <end position="899"/>
    </location>
</feature>
<organism evidence="3 4">
    <name type="scientific">Cercophora samala</name>
    <dbReference type="NCBI Taxonomy" id="330535"/>
    <lineage>
        <taxon>Eukaryota</taxon>
        <taxon>Fungi</taxon>
        <taxon>Dikarya</taxon>
        <taxon>Ascomycota</taxon>
        <taxon>Pezizomycotina</taxon>
        <taxon>Sordariomycetes</taxon>
        <taxon>Sordariomycetidae</taxon>
        <taxon>Sordariales</taxon>
        <taxon>Lasiosphaeriaceae</taxon>
        <taxon>Cercophora</taxon>
    </lineage>
</organism>
<keyword evidence="4" id="KW-1185">Reference proteome</keyword>
<feature type="compositionally biased region" description="Polar residues" evidence="1">
    <location>
        <begin position="466"/>
        <end position="484"/>
    </location>
</feature>
<feature type="compositionally biased region" description="Low complexity" evidence="1">
    <location>
        <begin position="11"/>
        <end position="25"/>
    </location>
</feature>
<evidence type="ECO:0000313" key="3">
    <source>
        <dbReference type="EMBL" id="KAK0668899.1"/>
    </source>
</evidence>
<feature type="region of interest" description="Disordered" evidence="1">
    <location>
        <begin position="947"/>
        <end position="969"/>
    </location>
</feature>
<feature type="region of interest" description="Disordered" evidence="1">
    <location>
        <begin position="686"/>
        <end position="710"/>
    </location>
</feature>
<gene>
    <name evidence="3" type="ORF">QBC41DRAFT_346775</name>
</gene>
<dbReference type="Proteomes" id="UP001174997">
    <property type="component" value="Unassembled WGS sequence"/>
</dbReference>
<proteinExistence type="predicted"/>
<feature type="region of interest" description="Disordered" evidence="1">
    <location>
        <begin position="157"/>
        <end position="184"/>
    </location>
</feature>
<keyword evidence="2" id="KW-1133">Transmembrane helix</keyword>
<feature type="region of interest" description="Disordered" evidence="1">
    <location>
        <begin position="1"/>
        <end position="25"/>
    </location>
</feature>
<feature type="region of interest" description="Disordered" evidence="1">
    <location>
        <begin position="434"/>
        <end position="488"/>
    </location>
</feature>
<protein>
    <submittedName>
        <fullName evidence="3">Uncharacterized protein</fullName>
    </submittedName>
</protein>
<feature type="transmembrane region" description="Helical" evidence="2">
    <location>
        <begin position="34"/>
        <end position="55"/>
    </location>
</feature>
<evidence type="ECO:0000313" key="4">
    <source>
        <dbReference type="Proteomes" id="UP001174997"/>
    </source>
</evidence>
<feature type="region of interest" description="Disordered" evidence="1">
    <location>
        <begin position="985"/>
        <end position="1005"/>
    </location>
</feature>
<dbReference type="AlphaFoldDB" id="A0AA40DA77"/>